<organism evidence="6 7">
    <name type="scientific">Variovorax rhizosphaerae</name>
    <dbReference type="NCBI Taxonomy" id="1836200"/>
    <lineage>
        <taxon>Bacteria</taxon>
        <taxon>Pseudomonadati</taxon>
        <taxon>Pseudomonadota</taxon>
        <taxon>Betaproteobacteria</taxon>
        <taxon>Burkholderiales</taxon>
        <taxon>Comamonadaceae</taxon>
        <taxon>Variovorax</taxon>
    </lineage>
</organism>
<evidence type="ECO:0000256" key="4">
    <source>
        <dbReference type="PROSITE-ProRule" id="PRU00335"/>
    </source>
</evidence>
<gene>
    <name evidence="6" type="ORF">WKW82_13385</name>
</gene>
<dbReference type="InterPro" id="IPR009057">
    <property type="entry name" value="Homeodomain-like_sf"/>
</dbReference>
<dbReference type="PROSITE" id="PS50977">
    <property type="entry name" value="HTH_TETR_2"/>
    <property type="match status" value="1"/>
</dbReference>
<comment type="caution">
    <text evidence="6">The sequence shown here is derived from an EMBL/GenBank/DDBJ whole genome shotgun (WGS) entry which is preliminary data.</text>
</comment>
<evidence type="ECO:0000256" key="2">
    <source>
        <dbReference type="ARBA" id="ARBA00023125"/>
    </source>
</evidence>
<dbReference type="PRINTS" id="PR00455">
    <property type="entry name" value="HTHTETR"/>
</dbReference>
<name>A0ABU8WJE2_9BURK</name>
<feature type="DNA-binding region" description="H-T-H motif" evidence="4">
    <location>
        <begin position="30"/>
        <end position="49"/>
    </location>
</feature>
<dbReference type="Gene3D" id="1.10.357.10">
    <property type="entry name" value="Tetracycline Repressor, domain 2"/>
    <property type="match status" value="1"/>
</dbReference>
<evidence type="ECO:0000256" key="3">
    <source>
        <dbReference type="ARBA" id="ARBA00023163"/>
    </source>
</evidence>
<dbReference type="PANTHER" id="PTHR30055">
    <property type="entry name" value="HTH-TYPE TRANSCRIPTIONAL REGULATOR RUTR"/>
    <property type="match status" value="1"/>
</dbReference>
<reference evidence="6 7" key="1">
    <citation type="submission" date="2024-03" db="EMBL/GenBank/DDBJ databases">
        <title>Novel species of the genus Variovorax.</title>
        <authorList>
            <person name="Liu Q."/>
            <person name="Xin Y.-H."/>
        </authorList>
    </citation>
    <scope>NUCLEOTIDE SEQUENCE [LARGE SCALE GENOMIC DNA]</scope>
    <source>
        <strain evidence="6 7">KACC 18900</strain>
    </source>
</reference>
<keyword evidence="2 4" id="KW-0238">DNA-binding</keyword>
<evidence type="ECO:0000259" key="5">
    <source>
        <dbReference type="PROSITE" id="PS50977"/>
    </source>
</evidence>
<dbReference type="Pfam" id="PF00440">
    <property type="entry name" value="TetR_N"/>
    <property type="match status" value="1"/>
</dbReference>
<dbReference type="PANTHER" id="PTHR30055:SF234">
    <property type="entry name" value="HTH-TYPE TRANSCRIPTIONAL REGULATOR BETI"/>
    <property type="match status" value="1"/>
</dbReference>
<dbReference type="RefSeq" id="WP_340342770.1">
    <property type="nucleotide sequence ID" value="NZ_JBBKZT010000005.1"/>
</dbReference>
<evidence type="ECO:0000256" key="1">
    <source>
        <dbReference type="ARBA" id="ARBA00023015"/>
    </source>
</evidence>
<feature type="domain" description="HTH tetR-type" evidence="5">
    <location>
        <begin position="7"/>
        <end position="67"/>
    </location>
</feature>
<evidence type="ECO:0000313" key="7">
    <source>
        <dbReference type="Proteomes" id="UP001385892"/>
    </source>
</evidence>
<dbReference type="SUPFAM" id="SSF46689">
    <property type="entry name" value="Homeodomain-like"/>
    <property type="match status" value="1"/>
</dbReference>
<dbReference type="InterPro" id="IPR001647">
    <property type="entry name" value="HTH_TetR"/>
</dbReference>
<dbReference type="EMBL" id="JBBKZT010000005">
    <property type="protein sequence ID" value="MEJ8847646.1"/>
    <property type="molecule type" value="Genomic_DNA"/>
</dbReference>
<accession>A0ABU8WJE2</accession>
<keyword evidence="1" id="KW-0805">Transcription regulation</keyword>
<dbReference type="InterPro" id="IPR050109">
    <property type="entry name" value="HTH-type_TetR-like_transc_reg"/>
</dbReference>
<proteinExistence type="predicted"/>
<sequence>MARERRERMEARIVEAALNVFAERGPDAPVIDDFISAAGVARGTFYRYFQNTEQLLEATTMRLQDDLMVAIEAEMLGLDDPVDRLATGSLLWLRKAQSDPAWCAFTVRVKPQSALVEQTLLADLRGGKRAGDFSFASPQTARDLVVGTIREGMSRMMVERLPRTYAVDVVRMLLRGLGLSFVKTDAVLAACIAKLQRST</sequence>
<protein>
    <submittedName>
        <fullName evidence="6">Helix-turn-helix domain-containing protein</fullName>
    </submittedName>
</protein>
<dbReference type="Proteomes" id="UP001385892">
    <property type="component" value="Unassembled WGS sequence"/>
</dbReference>
<evidence type="ECO:0000313" key="6">
    <source>
        <dbReference type="EMBL" id="MEJ8847646.1"/>
    </source>
</evidence>
<keyword evidence="3" id="KW-0804">Transcription</keyword>
<keyword evidence="7" id="KW-1185">Reference proteome</keyword>